<dbReference type="Pfam" id="PF07859">
    <property type="entry name" value="Abhydrolase_3"/>
    <property type="match status" value="1"/>
</dbReference>
<dbReference type="EMBL" id="JANCNS010000001">
    <property type="protein sequence ID" value="MCP9198855.1"/>
    <property type="molecule type" value="Genomic_DNA"/>
</dbReference>
<organism evidence="4 5">
    <name type="scientific">Christiangramia oceanisediminis</name>
    <dbReference type="NCBI Taxonomy" id="2920386"/>
    <lineage>
        <taxon>Bacteria</taxon>
        <taxon>Pseudomonadati</taxon>
        <taxon>Bacteroidota</taxon>
        <taxon>Flavobacteriia</taxon>
        <taxon>Flavobacteriales</taxon>
        <taxon>Flavobacteriaceae</taxon>
        <taxon>Christiangramia</taxon>
    </lineage>
</organism>
<proteinExistence type="predicted"/>
<feature type="domain" description="Alpha/beta hydrolase fold-3" evidence="3">
    <location>
        <begin position="58"/>
        <end position="256"/>
    </location>
</feature>
<dbReference type="Gene3D" id="3.40.50.1820">
    <property type="entry name" value="alpha/beta hydrolase"/>
    <property type="match status" value="1"/>
</dbReference>
<dbReference type="Proteomes" id="UP001155280">
    <property type="component" value="Unassembled WGS sequence"/>
</dbReference>
<protein>
    <submittedName>
        <fullName evidence="4">Alpha/beta hydrolase</fullName>
    </submittedName>
</protein>
<dbReference type="SUPFAM" id="SSF53474">
    <property type="entry name" value="alpha/beta-Hydrolases"/>
    <property type="match status" value="1"/>
</dbReference>
<evidence type="ECO:0000259" key="3">
    <source>
        <dbReference type="Pfam" id="PF07859"/>
    </source>
</evidence>
<reference evidence="4" key="1">
    <citation type="submission" date="2022-07" db="EMBL/GenBank/DDBJ databases">
        <title>Gramela sediminis sp. nov., isolated from deep-sea sediment of the Indian Ocean.</title>
        <authorList>
            <person name="Shi H."/>
        </authorList>
    </citation>
    <scope>NUCLEOTIDE SEQUENCE</scope>
    <source>
        <strain evidence="4">GC03-9</strain>
    </source>
</reference>
<sequence length="281" mass="31089">MIRISYTASLLIILSSVLVNAQVTVTTDIDYISDSVYDDNKDLLDIYMPEGKKDVPVIVYFHGGALLVGNKDMDKDFGYKVAESGIGLVSANYRLSPDVKHPAHLNDAAAATAWVINNIEAYGGNPQKVYVAGHSAGAYLAALLAIDLSVLKAQNIEQSKIKGAILISPFLFVEETAKVRIERDSIYKTIWGNEPQSWKQASVTPHILPNRDNILLIYADGDDDWRKEQNERFATAMRAAGNVNVFTKEVPNRNHMTLLSAILDDDDMVAKLISDFVMKEE</sequence>
<accession>A0A9X2KVM2</accession>
<dbReference type="InterPro" id="IPR029058">
    <property type="entry name" value="AB_hydrolase_fold"/>
</dbReference>
<evidence type="ECO:0000313" key="4">
    <source>
        <dbReference type="EMBL" id="MCP9198855.1"/>
    </source>
</evidence>
<keyword evidence="1 4" id="KW-0378">Hydrolase</keyword>
<evidence type="ECO:0000256" key="1">
    <source>
        <dbReference type="ARBA" id="ARBA00022801"/>
    </source>
</evidence>
<dbReference type="InterPro" id="IPR050300">
    <property type="entry name" value="GDXG_lipolytic_enzyme"/>
</dbReference>
<comment type="caution">
    <text evidence="4">The sequence shown here is derived from an EMBL/GenBank/DDBJ whole genome shotgun (WGS) entry which is preliminary data.</text>
</comment>
<keyword evidence="5" id="KW-1185">Reference proteome</keyword>
<dbReference type="AlphaFoldDB" id="A0A9X2KVM2"/>
<name>A0A9X2KVM2_9FLAO</name>
<evidence type="ECO:0000313" key="5">
    <source>
        <dbReference type="Proteomes" id="UP001155280"/>
    </source>
</evidence>
<feature type="chain" id="PRO_5040767392" evidence="2">
    <location>
        <begin position="22"/>
        <end position="281"/>
    </location>
</feature>
<gene>
    <name evidence="4" type="ORF">MKO06_02985</name>
</gene>
<dbReference type="GO" id="GO:0016787">
    <property type="term" value="F:hydrolase activity"/>
    <property type="evidence" value="ECO:0007669"/>
    <property type="project" value="UniProtKB-KW"/>
</dbReference>
<feature type="signal peptide" evidence="2">
    <location>
        <begin position="1"/>
        <end position="21"/>
    </location>
</feature>
<evidence type="ECO:0000256" key="2">
    <source>
        <dbReference type="SAM" id="SignalP"/>
    </source>
</evidence>
<dbReference type="PANTHER" id="PTHR48081:SF33">
    <property type="entry name" value="KYNURENINE FORMAMIDASE"/>
    <property type="match status" value="1"/>
</dbReference>
<dbReference type="RefSeq" id="WP_241550856.1">
    <property type="nucleotide sequence ID" value="NZ_JANCNS010000001.1"/>
</dbReference>
<keyword evidence="2" id="KW-0732">Signal</keyword>
<dbReference type="InterPro" id="IPR013094">
    <property type="entry name" value="AB_hydrolase_3"/>
</dbReference>
<dbReference type="PANTHER" id="PTHR48081">
    <property type="entry name" value="AB HYDROLASE SUPERFAMILY PROTEIN C4A8.06C"/>
    <property type="match status" value="1"/>
</dbReference>